<keyword evidence="1" id="KW-0472">Membrane</keyword>
<dbReference type="AlphaFoldDB" id="A0A7X5XSQ3"/>
<evidence type="ECO:0000313" key="2">
    <source>
        <dbReference type="EMBL" id="NJB90570.1"/>
    </source>
</evidence>
<evidence type="ECO:0000313" key="3">
    <source>
        <dbReference type="Proteomes" id="UP000535078"/>
    </source>
</evidence>
<comment type="caution">
    <text evidence="2">The sequence shown here is derived from an EMBL/GenBank/DDBJ whole genome shotgun (WGS) entry which is preliminary data.</text>
</comment>
<name>A0A7X5XSQ3_9SPHN</name>
<protein>
    <submittedName>
        <fullName evidence="2">Uncharacterized protein</fullName>
    </submittedName>
</protein>
<accession>A0A7X5XSQ3</accession>
<keyword evidence="3" id="KW-1185">Reference proteome</keyword>
<dbReference type="RefSeq" id="WP_167921997.1">
    <property type="nucleotide sequence ID" value="NZ_JAATIT010000003.1"/>
</dbReference>
<organism evidence="2 3">
    <name type="scientific">Sphingopyxis italica</name>
    <dbReference type="NCBI Taxonomy" id="1129133"/>
    <lineage>
        <taxon>Bacteria</taxon>
        <taxon>Pseudomonadati</taxon>
        <taxon>Pseudomonadota</taxon>
        <taxon>Alphaproteobacteria</taxon>
        <taxon>Sphingomonadales</taxon>
        <taxon>Sphingomonadaceae</taxon>
        <taxon>Sphingopyxis</taxon>
    </lineage>
</organism>
<dbReference type="EMBL" id="JAATIT010000003">
    <property type="protein sequence ID" value="NJB90570.1"/>
    <property type="molecule type" value="Genomic_DNA"/>
</dbReference>
<dbReference type="Proteomes" id="UP000535078">
    <property type="component" value="Unassembled WGS sequence"/>
</dbReference>
<keyword evidence="1" id="KW-1133">Transmembrane helix</keyword>
<feature type="transmembrane region" description="Helical" evidence="1">
    <location>
        <begin position="17"/>
        <end position="40"/>
    </location>
</feature>
<reference evidence="2 3" key="1">
    <citation type="submission" date="2020-03" db="EMBL/GenBank/DDBJ databases">
        <title>Genomic Encyclopedia of Type Strains, Phase IV (KMG-IV): sequencing the most valuable type-strain genomes for metagenomic binning, comparative biology and taxonomic classification.</title>
        <authorList>
            <person name="Goeker M."/>
        </authorList>
    </citation>
    <scope>NUCLEOTIDE SEQUENCE [LARGE SCALE GENOMIC DNA]</scope>
    <source>
        <strain evidence="2 3">DSM 25229</strain>
    </source>
</reference>
<feature type="transmembrane region" description="Helical" evidence="1">
    <location>
        <begin position="70"/>
        <end position="90"/>
    </location>
</feature>
<keyword evidence="1" id="KW-0812">Transmembrane</keyword>
<sequence length="108" mass="11411">MPLVAIAASVDKELGKWLLMIAISPILLAGIAITVFIGAAPLFVRKPMARLIAVPIIAFIAYALGGETFALAYIAALLVAWAAVSAWRALMPGKIKPPASAPYRRAQQ</sequence>
<gene>
    <name evidence="2" type="ORF">GGR90_002764</name>
</gene>
<evidence type="ECO:0000256" key="1">
    <source>
        <dbReference type="SAM" id="Phobius"/>
    </source>
</evidence>
<feature type="transmembrane region" description="Helical" evidence="1">
    <location>
        <begin position="47"/>
        <end position="64"/>
    </location>
</feature>
<proteinExistence type="predicted"/>